<dbReference type="GO" id="GO:0008270">
    <property type="term" value="F:zinc ion binding"/>
    <property type="evidence" value="ECO:0007669"/>
    <property type="project" value="UniProtKB-KW"/>
</dbReference>
<organism evidence="13 14">
    <name type="scientific">Coemansia spiralis</name>
    <dbReference type="NCBI Taxonomy" id="417178"/>
    <lineage>
        <taxon>Eukaryota</taxon>
        <taxon>Fungi</taxon>
        <taxon>Fungi incertae sedis</taxon>
        <taxon>Zoopagomycota</taxon>
        <taxon>Kickxellomycotina</taxon>
        <taxon>Kickxellomycetes</taxon>
        <taxon>Kickxellales</taxon>
        <taxon>Kickxellaceae</taxon>
        <taxon>Coemansia</taxon>
    </lineage>
</organism>
<dbReference type="Pfam" id="PF13639">
    <property type="entry name" value="zf-RING_2"/>
    <property type="match status" value="1"/>
</dbReference>
<dbReference type="SUPFAM" id="SSF57850">
    <property type="entry name" value="RING/U-box"/>
    <property type="match status" value="1"/>
</dbReference>
<dbReference type="Pfam" id="PF02225">
    <property type="entry name" value="PA"/>
    <property type="match status" value="1"/>
</dbReference>
<comment type="caution">
    <text evidence="13">The sequence shown here is derived from an EMBL/GenBank/DDBJ whole genome shotgun (WGS) entry which is preliminary data.</text>
</comment>
<dbReference type="PANTHER" id="PTHR46539:SF1">
    <property type="entry name" value="E3 UBIQUITIN-PROTEIN LIGASE ATL42"/>
    <property type="match status" value="1"/>
</dbReference>
<evidence type="ECO:0000256" key="11">
    <source>
        <dbReference type="SAM" id="SignalP"/>
    </source>
</evidence>
<evidence type="ECO:0000256" key="4">
    <source>
        <dbReference type="ARBA" id="ARBA00022771"/>
    </source>
</evidence>
<dbReference type="InterPro" id="IPR013083">
    <property type="entry name" value="Znf_RING/FYVE/PHD"/>
</dbReference>
<proteinExistence type="predicted"/>
<dbReference type="PANTHER" id="PTHR46539">
    <property type="entry name" value="E3 UBIQUITIN-PROTEIN LIGASE ATL42"/>
    <property type="match status" value="1"/>
</dbReference>
<feature type="transmembrane region" description="Helical" evidence="10">
    <location>
        <begin position="124"/>
        <end position="145"/>
    </location>
</feature>
<comment type="subcellular location">
    <subcellularLocation>
        <location evidence="1">Membrane</location>
    </subcellularLocation>
</comment>
<evidence type="ECO:0000256" key="3">
    <source>
        <dbReference type="ARBA" id="ARBA00022723"/>
    </source>
</evidence>
<evidence type="ECO:0000256" key="9">
    <source>
        <dbReference type="SAM" id="MobiDB-lite"/>
    </source>
</evidence>
<feature type="region of interest" description="Disordered" evidence="9">
    <location>
        <begin position="765"/>
        <end position="800"/>
    </location>
</feature>
<feature type="compositionally biased region" description="Polar residues" evidence="9">
    <location>
        <begin position="769"/>
        <end position="794"/>
    </location>
</feature>
<dbReference type="AlphaFoldDB" id="A0A9W8G4B2"/>
<sequence>MNSLYVFIVFFLFFLAGTPEAQRITKTNILIGVPAAAVSFKFLRANPSYVSFDVLYINKAVNSVFFAKSAFDTPTPTYTPPTKSAPLAPSKLPPPQPSMRLSYATKTDQHPDLYFEAMYMPEHGMAAIVAFIFILGVIAVSVTMMRFRIRCIRRTNDARDKELSEALFMAEQSQMETDSLEAEIAMEKDLANFELEYLKCINALATRKEVLAKEIEQCLSTIEELKSLAAIGSHIRKDLVRVENDAIVQVDATTSLDSSSGRIVHLPNSPVGGIGGTRGIVYKLPPLINCQPVERSEDYIAASYIRIALISDGSDCPIDAKLTQAQFDGAVGAIVYNSSVGTIDPSSILHNRISSLRPSFPVMLVDRNYGETLRLEVDTLEEESQKKSSSHSRAIFVSIYPSEDSEHLSGWEISLITLVIILALCFCTSLFFHVYSSRNGIRDRRSRRVLRDDREPDLSKQIQMLPPCALDRLMLRTVTEEDMKILSECTTPLDNILNPSLRQKNSNSFGTCSCGNVNTESDPACEEQLEQLAKEESRKCSDDCVSGLCSNDRALHGCIATCIVCIDDFVVGSRMRILPCGHNYHIECIDPWLTAKSSLCPLCKYDTRSVLTELERAISGPQILTTHGSFDDIIGNSSLYSSSPEPSSYLAESHVRLTLSGAFEQLKHFAVEKIAAPVSLLAKKMSRKKSAESHQITESCDFRHIDTGTAQYDRQRYHIYPPFEDTNTIPILSTPLPCAAGSGSVPKPEVLEVSRSVEKSSIMVEVKTSDTTSTPNARSEKQSNCSATETQNSSKQREATAINKIDRVSLGELLHNDGDISDDYFN</sequence>
<dbReference type="SMART" id="SM00184">
    <property type="entry name" value="RING"/>
    <property type="match status" value="1"/>
</dbReference>
<keyword evidence="7 10" id="KW-0472">Membrane</keyword>
<dbReference type="InterPro" id="IPR001841">
    <property type="entry name" value="Znf_RING"/>
</dbReference>
<keyword evidence="4 8" id="KW-0863">Zinc-finger</keyword>
<feature type="transmembrane region" description="Helical" evidence="10">
    <location>
        <begin position="415"/>
        <end position="435"/>
    </location>
</feature>
<evidence type="ECO:0000256" key="1">
    <source>
        <dbReference type="ARBA" id="ARBA00004370"/>
    </source>
</evidence>
<evidence type="ECO:0000313" key="14">
    <source>
        <dbReference type="Proteomes" id="UP001151518"/>
    </source>
</evidence>
<protein>
    <recommendedName>
        <fullName evidence="12">RING-type domain-containing protein</fullName>
    </recommendedName>
</protein>
<name>A0A9W8G4B2_9FUNG</name>
<dbReference type="GO" id="GO:0016020">
    <property type="term" value="C:membrane"/>
    <property type="evidence" value="ECO:0007669"/>
    <property type="project" value="UniProtKB-SubCell"/>
</dbReference>
<dbReference type="Gene3D" id="3.50.30.30">
    <property type="match status" value="1"/>
</dbReference>
<keyword evidence="6 10" id="KW-1133">Transmembrane helix</keyword>
<evidence type="ECO:0000256" key="5">
    <source>
        <dbReference type="ARBA" id="ARBA00022833"/>
    </source>
</evidence>
<keyword evidence="5" id="KW-0862">Zinc</keyword>
<keyword evidence="11" id="KW-0732">Signal</keyword>
<dbReference type="OrthoDB" id="8062037at2759"/>
<feature type="domain" description="RING-type" evidence="12">
    <location>
        <begin position="562"/>
        <end position="604"/>
    </location>
</feature>
<evidence type="ECO:0000313" key="13">
    <source>
        <dbReference type="EMBL" id="KAJ2671830.1"/>
    </source>
</evidence>
<keyword evidence="2 10" id="KW-0812">Transmembrane</keyword>
<evidence type="ECO:0000256" key="10">
    <source>
        <dbReference type="SAM" id="Phobius"/>
    </source>
</evidence>
<evidence type="ECO:0000256" key="6">
    <source>
        <dbReference type="ARBA" id="ARBA00022989"/>
    </source>
</evidence>
<dbReference type="EMBL" id="JANBTW010000093">
    <property type="protein sequence ID" value="KAJ2671830.1"/>
    <property type="molecule type" value="Genomic_DNA"/>
</dbReference>
<evidence type="ECO:0000256" key="8">
    <source>
        <dbReference type="PROSITE-ProRule" id="PRU00175"/>
    </source>
</evidence>
<dbReference type="InterPro" id="IPR003137">
    <property type="entry name" value="PA_domain"/>
</dbReference>
<dbReference type="Gene3D" id="3.30.40.10">
    <property type="entry name" value="Zinc/RING finger domain, C3HC4 (zinc finger)"/>
    <property type="match status" value="1"/>
</dbReference>
<evidence type="ECO:0000256" key="7">
    <source>
        <dbReference type="ARBA" id="ARBA00023136"/>
    </source>
</evidence>
<evidence type="ECO:0000259" key="12">
    <source>
        <dbReference type="PROSITE" id="PS50089"/>
    </source>
</evidence>
<keyword evidence="3" id="KW-0479">Metal-binding</keyword>
<dbReference type="PROSITE" id="PS50089">
    <property type="entry name" value="ZF_RING_2"/>
    <property type="match status" value="1"/>
</dbReference>
<feature type="signal peptide" evidence="11">
    <location>
        <begin position="1"/>
        <end position="21"/>
    </location>
</feature>
<feature type="chain" id="PRO_5040899449" description="RING-type domain-containing protein" evidence="11">
    <location>
        <begin position="22"/>
        <end position="826"/>
    </location>
</feature>
<reference evidence="13" key="1">
    <citation type="submission" date="2022-07" db="EMBL/GenBank/DDBJ databases">
        <title>Phylogenomic reconstructions and comparative analyses of Kickxellomycotina fungi.</title>
        <authorList>
            <person name="Reynolds N.K."/>
            <person name="Stajich J.E."/>
            <person name="Barry K."/>
            <person name="Grigoriev I.V."/>
            <person name="Crous P."/>
            <person name="Smith M.E."/>
        </authorList>
    </citation>
    <scope>NUCLEOTIDE SEQUENCE</scope>
    <source>
        <strain evidence="13">NRRL 3115</strain>
    </source>
</reference>
<dbReference type="Proteomes" id="UP001151518">
    <property type="component" value="Unassembled WGS sequence"/>
</dbReference>
<evidence type="ECO:0000256" key="2">
    <source>
        <dbReference type="ARBA" id="ARBA00022692"/>
    </source>
</evidence>
<gene>
    <name evidence="13" type="ORF">GGI25_005329</name>
</gene>
<accession>A0A9W8G4B2</accession>